<keyword evidence="2 8" id="KW-0813">Transport</keyword>
<dbReference type="PANTHER" id="PTHR30586">
    <property type="entry name" value="ELECTRON TRANSPORT COMPLEX PROTEIN RNFE"/>
    <property type="match status" value="1"/>
</dbReference>
<feature type="transmembrane region" description="Helical" evidence="8">
    <location>
        <begin position="37"/>
        <end position="58"/>
    </location>
</feature>
<evidence type="ECO:0000256" key="6">
    <source>
        <dbReference type="ARBA" id="ARBA00022989"/>
    </source>
</evidence>
<reference evidence="9" key="1">
    <citation type="submission" date="2020-10" db="EMBL/GenBank/DDBJ databases">
        <authorList>
            <person name="Gilroy R."/>
        </authorList>
    </citation>
    <scope>NUCLEOTIDE SEQUENCE</scope>
    <source>
        <strain evidence="9">CHK33-4379</strain>
    </source>
</reference>
<evidence type="ECO:0000256" key="1">
    <source>
        <dbReference type="ARBA" id="ARBA00004127"/>
    </source>
</evidence>
<keyword evidence="3 8" id="KW-0812">Transmembrane</keyword>
<evidence type="ECO:0000256" key="7">
    <source>
        <dbReference type="ARBA" id="ARBA00023136"/>
    </source>
</evidence>
<evidence type="ECO:0000256" key="8">
    <source>
        <dbReference type="HAMAP-Rule" id="MF_00478"/>
    </source>
</evidence>
<dbReference type="InterPro" id="IPR003667">
    <property type="entry name" value="NqrDE/RnfAE"/>
</dbReference>
<keyword evidence="7 8" id="KW-0472">Membrane</keyword>
<comment type="subcellular location">
    <subcellularLocation>
        <location evidence="8">Cell membrane</location>
        <topology evidence="8">Multi-pass membrane protein</topology>
    </subcellularLocation>
    <subcellularLocation>
        <location evidence="1">Endomembrane system</location>
        <topology evidence="1">Multi-pass membrane protein</topology>
    </subcellularLocation>
</comment>
<comment type="similarity">
    <text evidence="8">Belongs to the NqrDE/RnfAE family.</text>
</comment>
<dbReference type="Pfam" id="PF02508">
    <property type="entry name" value="Rnf-Nqr"/>
    <property type="match status" value="1"/>
</dbReference>
<feature type="transmembrane region" description="Helical" evidence="8">
    <location>
        <begin position="70"/>
        <end position="90"/>
    </location>
</feature>
<dbReference type="GO" id="GO:0012505">
    <property type="term" value="C:endomembrane system"/>
    <property type="evidence" value="ECO:0007669"/>
    <property type="project" value="UniProtKB-SubCell"/>
</dbReference>
<feature type="transmembrane region" description="Helical" evidence="8">
    <location>
        <begin position="126"/>
        <end position="147"/>
    </location>
</feature>
<evidence type="ECO:0000256" key="3">
    <source>
        <dbReference type="ARBA" id="ARBA00022692"/>
    </source>
</evidence>
<dbReference type="HAMAP" id="MF_00478">
    <property type="entry name" value="RsxE_RnfE"/>
    <property type="match status" value="1"/>
</dbReference>
<dbReference type="InterPro" id="IPR010968">
    <property type="entry name" value="RnfE"/>
</dbReference>
<keyword evidence="4 8" id="KW-1278">Translocase</keyword>
<name>A0A9D1KKQ7_9FIRM</name>
<feature type="transmembrane region" description="Helical" evidence="8">
    <location>
        <begin position="167"/>
        <end position="192"/>
    </location>
</feature>
<evidence type="ECO:0000313" key="9">
    <source>
        <dbReference type="EMBL" id="HIT58657.1"/>
    </source>
</evidence>
<evidence type="ECO:0000256" key="5">
    <source>
        <dbReference type="ARBA" id="ARBA00022982"/>
    </source>
</evidence>
<dbReference type="Proteomes" id="UP000824136">
    <property type="component" value="Unassembled WGS sequence"/>
</dbReference>
<dbReference type="NCBIfam" id="NF009070">
    <property type="entry name" value="PRK12405.1"/>
    <property type="match status" value="1"/>
</dbReference>
<comment type="function">
    <text evidence="8">Part of a membrane-bound complex that couples electron transfer with translocation of ions across the membrane.</text>
</comment>
<dbReference type="EMBL" id="DVLL01000012">
    <property type="protein sequence ID" value="HIT58657.1"/>
    <property type="molecule type" value="Genomic_DNA"/>
</dbReference>
<keyword evidence="5 8" id="KW-0249">Electron transport</keyword>
<dbReference type="PANTHER" id="PTHR30586:SF0">
    <property type="entry name" value="ION-TRANSLOCATING OXIDOREDUCTASE COMPLEX SUBUNIT E"/>
    <property type="match status" value="1"/>
</dbReference>
<evidence type="ECO:0000313" key="10">
    <source>
        <dbReference type="Proteomes" id="UP000824136"/>
    </source>
</evidence>
<sequence>MKQLSILLKGLIKENPVFVLVLGTCPTLAMTDSVTRAIGMGLSAAAVLICSNIVISLLRNVIPDKVRIPSYIVVIAGFVTAIQMVLHAYMPDLYDSLGTYLALIVVNCIILGRAEMFASKNGVLDSALDGVGMGLGFTLALFLMATIREVFGAGSFCGYEIPVLSNYTIPILIQAPGGFMVFGLLIAIVNAVTKGKVLKKKDFGCKGCPAYSSCSHNCDAVKEAK</sequence>
<proteinExistence type="inferred from homology"/>
<comment type="subunit">
    <text evidence="8">The complex is composed of six subunits: RnfA, RnfB, RnfC, RnfD, RnfE and RnfG.</text>
</comment>
<evidence type="ECO:0000256" key="4">
    <source>
        <dbReference type="ARBA" id="ARBA00022967"/>
    </source>
</evidence>
<accession>A0A9D1KKQ7</accession>
<comment type="caution">
    <text evidence="9">The sequence shown here is derived from an EMBL/GenBank/DDBJ whole genome shotgun (WGS) entry which is preliminary data.</text>
</comment>
<protein>
    <recommendedName>
        <fullName evidence="8">Ion-translocating oxidoreductase complex subunit E</fullName>
        <ecNumber evidence="8">7.-.-.-</ecNumber>
    </recommendedName>
    <alternativeName>
        <fullName evidence="8">Rnf electron transport complex subunit E</fullName>
    </alternativeName>
</protein>
<dbReference type="GO" id="GO:0022900">
    <property type="term" value="P:electron transport chain"/>
    <property type="evidence" value="ECO:0007669"/>
    <property type="project" value="UniProtKB-UniRule"/>
</dbReference>
<dbReference type="PIRSF" id="PIRSF006102">
    <property type="entry name" value="NQR_DE"/>
    <property type="match status" value="1"/>
</dbReference>
<organism evidence="9 10">
    <name type="scientific">Candidatus Faeciplasma pullistercoris</name>
    <dbReference type="NCBI Taxonomy" id="2840800"/>
    <lineage>
        <taxon>Bacteria</taxon>
        <taxon>Bacillati</taxon>
        <taxon>Bacillota</taxon>
        <taxon>Clostridia</taxon>
        <taxon>Eubacteriales</taxon>
        <taxon>Oscillospiraceae</taxon>
        <taxon>Oscillospiraceae incertae sedis</taxon>
        <taxon>Candidatus Faeciplasma</taxon>
    </lineage>
</organism>
<evidence type="ECO:0000256" key="2">
    <source>
        <dbReference type="ARBA" id="ARBA00022448"/>
    </source>
</evidence>
<reference evidence="9" key="2">
    <citation type="journal article" date="2021" name="PeerJ">
        <title>Extensive microbial diversity within the chicken gut microbiome revealed by metagenomics and culture.</title>
        <authorList>
            <person name="Gilroy R."/>
            <person name="Ravi A."/>
            <person name="Getino M."/>
            <person name="Pursley I."/>
            <person name="Horton D.L."/>
            <person name="Alikhan N.F."/>
            <person name="Baker D."/>
            <person name="Gharbi K."/>
            <person name="Hall N."/>
            <person name="Watson M."/>
            <person name="Adriaenssens E.M."/>
            <person name="Foster-Nyarko E."/>
            <person name="Jarju S."/>
            <person name="Secka A."/>
            <person name="Antonio M."/>
            <person name="Oren A."/>
            <person name="Chaudhuri R.R."/>
            <person name="La Ragione R."/>
            <person name="Hildebrand F."/>
            <person name="Pallen M.J."/>
        </authorList>
    </citation>
    <scope>NUCLEOTIDE SEQUENCE</scope>
    <source>
        <strain evidence="9">CHK33-4379</strain>
    </source>
</reference>
<gene>
    <name evidence="8" type="primary">rnfE</name>
    <name evidence="9" type="ORF">IAC39_02945</name>
</gene>
<feature type="transmembrane region" description="Helical" evidence="8">
    <location>
        <begin position="96"/>
        <end position="114"/>
    </location>
</feature>
<dbReference type="AlphaFoldDB" id="A0A9D1KKQ7"/>
<dbReference type="NCBIfam" id="TIGR01948">
    <property type="entry name" value="rnfE"/>
    <property type="match status" value="1"/>
</dbReference>
<dbReference type="GO" id="GO:0005886">
    <property type="term" value="C:plasma membrane"/>
    <property type="evidence" value="ECO:0007669"/>
    <property type="project" value="UniProtKB-SubCell"/>
</dbReference>
<dbReference type="EC" id="7.-.-.-" evidence="8"/>
<keyword evidence="8" id="KW-1003">Cell membrane</keyword>
<keyword evidence="6 8" id="KW-1133">Transmembrane helix</keyword>